<dbReference type="EMBL" id="GGEC01065155">
    <property type="protein sequence ID" value="MBX45639.1"/>
    <property type="molecule type" value="Transcribed_RNA"/>
</dbReference>
<name>A0A2P2NSZ6_RHIMU</name>
<accession>A0A2P2NSZ6</accession>
<protein>
    <submittedName>
        <fullName evidence="1">Uncharacterized protein</fullName>
    </submittedName>
</protein>
<sequence length="45" mass="5109">MCFLFSLNANFSICYSTGNKLLLTSVIRYMNNRSVSILVHNQTPP</sequence>
<proteinExistence type="predicted"/>
<dbReference type="AlphaFoldDB" id="A0A2P2NSZ6"/>
<evidence type="ECO:0000313" key="1">
    <source>
        <dbReference type="EMBL" id="MBX45639.1"/>
    </source>
</evidence>
<reference evidence="1" key="1">
    <citation type="submission" date="2018-02" db="EMBL/GenBank/DDBJ databases">
        <title>Rhizophora mucronata_Transcriptome.</title>
        <authorList>
            <person name="Meera S.P."/>
            <person name="Sreeshan A."/>
            <person name="Augustine A."/>
        </authorList>
    </citation>
    <scope>NUCLEOTIDE SEQUENCE</scope>
    <source>
        <tissue evidence="1">Leaf</tissue>
    </source>
</reference>
<organism evidence="1">
    <name type="scientific">Rhizophora mucronata</name>
    <name type="common">Asiatic mangrove</name>
    <dbReference type="NCBI Taxonomy" id="61149"/>
    <lineage>
        <taxon>Eukaryota</taxon>
        <taxon>Viridiplantae</taxon>
        <taxon>Streptophyta</taxon>
        <taxon>Embryophyta</taxon>
        <taxon>Tracheophyta</taxon>
        <taxon>Spermatophyta</taxon>
        <taxon>Magnoliopsida</taxon>
        <taxon>eudicotyledons</taxon>
        <taxon>Gunneridae</taxon>
        <taxon>Pentapetalae</taxon>
        <taxon>rosids</taxon>
        <taxon>fabids</taxon>
        <taxon>Malpighiales</taxon>
        <taxon>Rhizophoraceae</taxon>
        <taxon>Rhizophora</taxon>
    </lineage>
</organism>